<protein>
    <submittedName>
        <fullName evidence="1">Uncharacterized protein</fullName>
    </submittedName>
</protein>
<dbReference type="HOGENOM" id="CLU_2537567_0_0_9"/>
<comment type="caution">
    <text evidence="1">The sequence shown here is derived from an EMBL/GenBank/DDBJ whole genome shotgun (WGS) entry which is preliminary data.</text>
</comment>
<proteinExistence type="predicted"/>
<dbReference type="Proteomes" id="UP000004619">
    <property type="component" value="Unassembled WGS sequence"/>
</dbReference>
<dbReference type="EMBL" id="ACOP02000001">
    <property type="protein sequence ID" value="EEU98339.1"/>
    <property type="molecule type" value="Genomic_DNA"/>
</dbReference>
<dbReference type="AlphaFoldDB" id="C7H168"/>
<dbReference type="STRING" id="411483.FAEPRAA2165_00006"/>
<organism evidence="1 2">
    <name type="scientific">Faecalibacterium duncaniae (strain DSM 17677 / JCM 31915 / A2-165)</name>
    <name type="common">Faecalibacterium prausnitzii</name>
    <dbReference type="NCBI Taxonomy" id="411483"/>
    <lineage>
        <taxon>Bacteria</taxon>
        <taxon>Bacillati</taxon>
        <taxon>Bacillota</taxon>
        <taxon>Clostridia</taxon>
        <taxon>Eubacteriales</taxon>
        <taxon>Oscillospiraceae</taxon>
        <taxon>Faecalibacterium</taxon>
    </lineage>
</organism>
<accession>C7H168</accession>
<sequence length="83" mass="8981">MELLVKYKLCVILASLPSQPKPVGFASSPEGGANASGRRSAADLQGLYLEQQPTLPLGELAAKQTERASQFTENYQCNVRLTE</sequence>
<keyword evidence="2" id="KW-1185">Reference proteome</keyword>
<reference evidence="1" key="1">
    <citation type="submission" date="2009-08" db="EMBL/GenBank/DDBJ databases">
        <authorList>
            <person name="Weinstock G."/>
            <person name="Sodergren E."/>
            <person name="Clifton S."/>
            <person name="Fulton L."/>
            <person name="Fulton B."/>
            <person name="Courtney L."/>
            <person name="Fronick C."/>
            <person name="Harrison M."/>
            <person name="Strong C."/>
            <person name="Farmer C."/>
            <person name="Delahaunty K."/>
            <person name="Markovic C."/>
            <person name="Hall O."/>
            <person name="Minx P."/>
            <person name="Tomlinson C."/>
            <person name="Mitreva M."/>
            <person name="Nelson J."/>
            <person name="Hou S."/>
            <person name="Wollam A."/>
            <person name="Pepin K.H."/>
            <person name="Johnson M."/>
            <person name="Bhonagiri V."/>
            <person name="Nash W.E."/>
            <person name="Warren W."/>
            <person name="Chinwalla A."/>
            <person name="Mardis E.R."/>
            <person name="Wilson R.K."/>
        </authorList>
    </citation>
    <scope>NUCLEOTIDE SEQUENCE [LARGE SCALE GENOMIC DNA]</scope>
    <source>
        <strain evidence="1">A2-165</strain>
    </source>
</reference>
<evidence type="ECO:0000313" key="1">
    <source>
        <dbReference type="EMBL" id="EEU98339.1"/>
    </source>
</evidence>
<name>C7H168_FAED2</name>
<gene>
    <name evidence="1" type="ORF">FAEPRAA2165_00006</name>
</gene>
<evidence type="ECO:0000313" key="2">
    <source>
        <dbReference type="Proteomes" id="UP000004619"/>
    </source>
</evidence>